<dbReference type="EMBL" id="JACHIT010000002">
    <property type="protein sequence ID" value="MBB5916861.1"/>
    <property type="molecule type" value="Genomic_DNA"/>
</dbReference>
<keyword evidence="1" id="KW-0732">Signal</keyword>
<protein>
    <recommendedName>
        <fullName evidence="4">Mce-associated membrane protein</fullName>
    </recommendedName>
</protein>
<proteinExistence type="predicted"/>
<reference evidence="2 3" key="1">
    <citation type="submission" date="2020-08" db="EMBL/GenBank/DDBJ databases">
        <title>Sequencing the genomes of 1000 actinobacteria strains.</title>
        <authorList>
            <person name="Klenk H.-P."/>
        </authorList>
    </citation>
    <scope>NUCLEOTIDE SEQUENCE [LARGE SCALE GENOMIC DNA]</scope>
    <source>
        <strain evidence="2 3">DSM 43582</strain>
    </source>
</reference>
<feature type="signal peptide" evidence="1">
    <location>
        <begin position="1"/>
        <end position="30"/>
    </location>
</feature>
<sequence>MRPATATLALTLLIAAAASGCAHTPDPDHAAVPGCATGGFAAPFDHVDGCSPDAVLAAATATIFGYRPVDDPDQRAAFRRATPLLDPDYARLGEPAATVLAPVTAEVWQQWAAAGVTVATAVEVTDEDHPPDTGTHAARVLTVTLEPGDLGAPIRLVVRARAVRATPGAGWRLSALEVSA</sequence>
<dbReference type="RefSeq" id="WP_040748293.1">
    <property type="nucleotide sequence ID" value="NZ_JACHIT010000002.1"/>
</dbReference>
<name>A0A7W9UKU6_9NOCA</name>
<dbReference type="PROSITE" id="PS51257">
    <property type="entry name" value="PROKAR_LIPOPROTEIN"/>
    <property type="match status" value="1"/>
</dbReference>
<accession>A0A7W9UKU6</accession>
<evidence type="ECO:0000313" key="3">
    <source>
        <dbReference type="Proteomes" id="UP000540412"/>
    </source>
</evidence>
<evidence type="ECO:0008006" key="4">
    <source>
        <dbReference type="Google" id="ProtNLM"/>
    </source>
</evidence>
<comment type="caution">
    <text evidence="2">The sequence shown here is derived from an EMBL/GenBank/DDBJ whole genome shotgun (WGS) entry which is preliminary data.</text>
</comment>
<evidence type="ECO:0000313" key="2">
    <source>
        <dbReference type="EMBL" id="MBB5916861.1"/>
    </source>
</evidence>
<gene>
    <name evidence="2" type="ORF">BJY24_005773</name>
</gene>
<organism evidence="2 3">
    <name type="scientific">Nocardia transvalensis</name>
    <dbReference type="NCBI Taxonomy" id="37333"/>
    <lineage>
        <taxon>Bacteria</taxon>
        <taxon>Bacillati</taxon>
        <taxon>Actinomycetota</taxon>
        <taxon>Actinomycetes</taxon>
        <taxon>Mycobacteriales</taxon>
        <taxon>Nocardiaceae</taxon>
        <taxon>Nocardia</taxon>
    </lineage>
</organism>
<feature type="chain" id="PRO_5030729824" description="Mce-associated membrane protein" evidence="1">
    <location>
        <begin position="31"/>
        <end position="180"/>
    </location>
</feature>
<evidence type="ECO:0000256" key="1">
    <source>
        <dbReference type="SAM" id="SignalP"/>
    </source>
</evidence>
<dbReference type="Proteomes" id="UP000540412">
    <property type="component" value="Unassembled WGS sequence"/>
</dbReference>
<keyword evidence="3" id="KW-1185">Reference proteome</keyword>
<dbReference type="AlphaFoldDB" id="A0A7W9UKU6"/>